<name>H8GIP6_METAL</name>
<dbReference type="EMBL" id="CM001475">
    <property type="protein sequence ID" value="EIC29073.1"/>
    <property type="molecule type" value="Genomic_DNA"/>
</dbReference>
<dbReference type="HOGENOM" id="CLU_516586_0_0_6"/>
<sequence length="527" mass="60519">MPVKYAEHFSCALLKFEDIYRIPPFAASVKHMEATKIRIGETLKNADMGKPNPEMVRQTLEKFFHWVKEPSKTPSFSWLEVALLCRGLHTEIAGHGSLMQSESAVRFLLTEFAAQYSGRMLSPYPWQGLLSAYLNCPPGNNAAEVRNREALRAFLANSLDAVARSSSFKPRWLEGILKHSRVLEKNATRTLAEDALEGRSEIVERIAREVDIPPTSWFWPELVMAQVDAIVGYPDDRFKRAIDPVLAQLRQRRECIDKGLARILDRYSLCLAAEPHEALLSLAVFRWKSPSLERQTAWLRVTPKAKAMVQRWLVPHDLEAVFRQLVEDSRRYEFWLQFVDRIEFTHIWTGNSVKESPSRLSQDREERRPVFRDPEKPDDNLILMKIGGLFILESAVKTGGKCWAYREEDINPQLLKHGLRYGVFRDTTKNIFTNSYGHSDGLIHSGYAWEKAFLSELAKFGIFPDRMTFEALAARYRLVVESLPDGAERICCKHGSGVLGEWLGKHGFIRRADGFYRQSRKEEAAEF</sequence>
<dbReference type="Proteomes" id="UP000005090">
    <property type="component" value="Chromosome"/>
</dbReference>
<accession>H8GIP6</accession>
<protein>
    <recommendedName>
        <fullName evidence="2">Zorya protein ZorC EH domain-containing protein</fullName>
    </recommendedName>
</protein>
<dbReference type="STRING" id="686340.Metal_1273"/>
<reference evidence="3 4" key="1">
    <citation type="journal article" date="2013" name="Genome Announc.">
        <title>Genome Sequence of the Obligate Gammaproteobacterial Methanotroph Methylomicrobium album Strain BG8.</title>
        <authorList>
            <person name="Kits K.D."/>
            <person name="Kalyuzhnaya M.G."/>
            <person name="Klotz M.G."/>
            <person name="Jetten M.S."/>
            <person name="Op den Camp H.J."/>
            <person name="Vuilleumier S."/>
            <person name="Bringel F."/>
            <person name="Dispirito A.A."/>
            <person name="Murrell J.C."/>
            <person name="Bruce D."/>
            <person name="Cheng J.F."/>
            <person name="Copeland A."/>
            <person name="Goodwin L."/>
            <person name="Hauser L."/>
            <person name="Lajus A."/>
            <person name="Land M.L."/>
            <person name="Lapidus A."/>
            <person name="Lucas S."/>
            <person name="Medigue C."/>
            <person name="Pitluck S."/>
            <person name="Woyke T."/>
            <person name="Zeytun A."/>
            <person name="Stein L.Y."/>
        </authorList>
    </citation>
    <scope>NUCLEOTIDE SEQUENCE [LARGE SCALE GENOMIC DNA]</scope>
    <source>
        <strain evidence="3 4">BG8</strain>
    </source>
</reference>
<evidence type="ECO:0000313" key="4">
    <source>
        <dbReference type="Proteomes" id="UP000005090"/>
    </source>
</evidence>
<dbReference type="eggNOG" id="ENOG5030KNW">
    <property type="taxonomic scope" value="Bacteria"/>
</dbReference>
<evidence type="ECO:0000313" key="3">
    <source>
        <dbReference type="EMBL" id="EIC29073.1"/>
    </source>
</evidence>
<feature type="region of interest" description="Disordered" evidence="1">
    <location>
        <begin position="353"/>
        <end position="373"/>
    </location>
</feature>
<dbReference type="Pfam" id="PF15611">
    <property type="entry name" value="EH_Signature"/>
    <property type="match status" value="1"/>
</dbReference>
<organism evidence="3 4">
    <name type="scientific">Methylomicrobium album BG8</name>
    <dbReference type="NCBI Taxonomy" id="686340"/>
    <lineage>
        <taxon>Bacteria</taxon>
        <taxon>Pseudomonadati</taxon>
        <taxon>Pseudomonadota</taxon>
        <taxon>Gammaproteobacteria</taxon>
        <taxon>Methylococcales</taxon>
        <taxon>Methylococcaceae</taxon>
        <taxon>Methylomicrobium</taxon>
    </lineage>
</organism>
<feature type="compositionally biased region" description="Basic and acidic residues" evidence="1">
    <location>
        <begin position="361"/>
        <end position="373"/>
    </location>
</feature>
<dbReference type="AlphaFoldDB" id="H8GIP6"/>
<evidence type="ECO:0000259" key="2">
    <source>
        <dbReference type="Pfam" id="PF15611"/>
    </source>
</evidence>
<dbReference type="RefSeq" id="WP_005370676.1">
    <property type="nucleotide sequence ID" value="NZ_CM001475.1"/>
</dbReference>
<dbReference type="InterPro" id="IPR028943">
    <property type="entry name" value="ZorC_EH_Signature_dom"/>
</dbReference>
<keyword evidence="4" id="KW-1185">Reference proteome</keyword>
<proteinExistence type="predicted"/>
<evidence type="ECO:0000256" key="1">
    <source>
        <dbReference type="SAM" id="MobiDB-lite"/>
    </source>
</evidence>
<gene>
    <name evidence="3" type="ORF">Metal_1273</name>
</gene>
<feature type="domain" description="Zorya protein ZorC EH" evidence="2">
    <location>
        <begin position="126"/>
        <end position="454"/>
    </location>
</feature>